<dbReference type="PROSITE" id="PS50158">
    <property type="entry name" value="ZF_CCHC"/>
    <property type="match status" value="1"/>
</dbReference>
<protein>
    <recommendedName>
        <fullName evidence="4">CCHC-type domain-containing protein</fullName>
    </recommendedName>
</protein>
<reference evidence="5" key="3">
    <citation type="submission" date="2025-08" db="UniProtKB">
        <authorList>
            <consortium name="Ensembl"/>
        </authorList>
    </citation>
    <scope>IDENTIFICATION</scope>
    <source>
        <strain evidence="5">HNI</strain>
    </source>
</reference>
<feature type="signal peptide" evidence="3">
    <location>
        <begin position="1"/>
        <end position="24"/>
    </location>
</feature>
<evidence type="ECO:0000256" key="3">
    <source>
        <dbReference type="SAM" id="SignalP"/>
    </source>
</evidence>
<dbReference type="PANTHER" id="PTHR15503">
    <property type="entry name" value="LDOC1 RELATED"/>
    <property type="match status" value="1"/>
</dbReference>
<feature type="domain" description="CCHC-type" evidence="4">
    <location>
        <begin position="387"/>
        <end position="401"/>
    </location>
</feature>
<dbReference type="Ensembl" id="ENSORLT00020011663.1">
    <property type="protein sequence ID" value="ENSORLP00020022596.1"/>
    <property type="gene ID" value="ENSORLG00020002970.1"/>
</dbReference>
<evidence type="ECO:0000256" key="2">
    <source>
        <dbReference type="SAM" id="MobiDB-lite"/>
    </source>
</evidence>
<keyword evidence="3" id="KW-0732">Signal</keyword>
<dbReference type="InterPro" id="IPR001878">
    <property type="entry name" value="Znf_CCHC"/>
</dbReference>
<reference key="1">
    <citation type="journal article" date="2007" name="Nature">
        <title>The medaka draft genome and insights into vertebrate genome evolution.</title>
        <authorList>
            <person name="Kasahara M."/>
            <person name="Naruse K."/>
            <person name="Sasaki S."/>
            <person name="Nakatani Y."/>
            <person name="Qu W."/>
            <person name="Ahsan B."/>
            <person name="Yamada T."/>
            <person name="Nagayasu Y."/>
            <person name="Doi K."/>
            <person name="Kasai Y."/>
            <person name="Jindo T."/>
            <person name="Kobayashi D."/>
            <person name="Shimada A."/>
            <person name="Toyoda A."/>
            <person name="Kuroki Y."/>
            <person name="Fujiyama A."/>
            <person name="Sasaki T."/>
            <person name="Shimizu A."/>
            <person name="Asakawa S."/>
            <person name="Shimizu N."/>
            <person name="Hashimoto S."/>
            <person name="Yang J."/>
            <person name="Lee Y."/>
            <person name="Matsushima K."/>
            <person name="Sugano S."/>
            <person name="Sakaizumi M."/>
            <person name="Narita T."/>
            <person name="Ohishi K."/>
            <person name="Haga S."/>
            <person name="Ohta F."/>
            <person name="Nomoto H."/>
            <person name="Nogata K."/>
            <person name="Morishita T."/>
            <person name="Endo T."/>
            <person name="Shin-I T."/>
            <person name="Takeda H."/>
            <person name="Morishita S."/>
            <person name="Kohara Y."/>
        </authorList>
    </citation>
    <scope>NUCLEOTIDE SEQUENCE [LARGE SCALE GENOMIC DNA]</scope>
    <source>
        <strain>Hd-rR</strain>
    </source>
</reference>
<evidence type="ECO:0000313" key="6">
    <source>
        <dbReference type="Proteomes" id="UP000265180"/>
    </source>
</evidence>
<dbReference type="SUPFAM" id="SSF57756">
    <property type="entry name" value="Retrovirus zinc finger-like domains"/>
    <property type="match status" value="1"/>
</dbReference>
<dbReference type="Proteomes" id="UP000265180">
    <property type="component" value="Chromosome 17"/>
</dbReference>
<dbReference type="AlphaFoldDB" id="A0A3P9LPJ3"/>
<keyword evidence="1" id="KW-0479">Metal-binding</keyword>
<dbReference type="InterPro" id="IPR005162">
    <property type="entry name" value="Retrotrans_gag_dom"/>
</dbReference>
<dbReference type="InterPro" id="IPR036875">
    <property type="entry name" value="Znf_CCHC_sf"/>
</dbReference>
<feature type="compositionally biased region" description="Pro residues" evidence="2">
    <location>
        <begin position="134"/>
        <end position="143"/>
    </location>
</feature>
<sequence length="416" mass="46015">MWPRPCSCERCLWLSLLPSPPVSLLWFCSCGETNKCHLSDTSSLTLLWDPSTRRDRITTMATMDPAELDKVKQAITSQGALVGQHDRALQEIMSSLQHLSTGVNRLGGRLDEVSSQLTSLKSSDHAPSVDLNPAPSPAPPPVPASQLREPFIPTPSRFSGEPGLCKPFLHQCRLVFEQQPFSYSSDRARVAFIMSLLSGKASAWAVALSGGNSPLCESLPLFTAEMLRVFDHPLEGKETSNRLLALRQGSGPVSAYSIDFRILAAECGWDEKALTGIFYRGLREDIKDELAARDETSSLEELISLSTRLDNRLRERRRERAGGTPYSSRFSPPELRHQPVSPPAAAQRAATPTSAPIQLVSSEEPMQLGRTRLSAEERQRRFHQGLCIYCGLSGHLRRSCPARPKDQAHQAQEGHW</sequence>
<evidence type="ECO:0000313" key="5">
    <source>
        <dbReference type="Ensembl" id="ENSORLP00020022596.1"/>
    </source>
</evidence>
<reference evidence="5 6" key="2">
    <citation type="submission" date="2017-04" db="EMBL/GenBank/DDBJ databases">
        <title>CpG methylation of centromeres and impact of large insertions on vertebrate speciation.</title>
        <authorList>
            <person name="Ichikawa K."/>
            <person name="Yoshimura J."/>
            <person name="Morishita S."/>
        </authorList>
    </citation>
    <scope>NUCLEOTIDE SEQUENCE</scope>
    <source>
        <strain evidence="5 6">HNI</strain>
    </source>
</reference>
<evidence type="ECO:0000259" key="4">
    <source>
        <dbReference type="PROSITE" id="PS50158"/>
    </source>
</evidence>
<evidence type="ECO:0000256" key="1">
    <source>
        <dbReference type="PROSITE-ProRule" id="PRU00047"/>
    </source>
</evidence>
<keyword evidence="1" id="KW-0863">Zinc-finger</keyword>
<dbReference type="PANTHER" id="PTHR15503:SF36">
    <property type="entry name" value="RETROTRANSPOSON GAG-LIKE PROTEIN 5"/>
    <property type="match status" value="1"/>
</dbReference>
<organism evidence="5 6">
    <name type="scientific">Oryzias latipes</name>
    <name type="common">Japanese rice fish</name>
    <name type="synonym">Japanese killifish</name>
    <dbReference type="NCBI Taxonomy" id="8090"/>
    <lineage>
        <taxon>Eukaryota</taxon>
        <taxon>Metazoa</taxon>
        <taxon>Chordata</taxon>
        <taxon>Craniata</taxon>
        <taxon>Vertebrata</taxon>
        <taxon>Euteleostomi</taxon>
        <taxon>Actinopterygii</taxon>
        <taxon>Neopterygii</taxon>
        <taxon>Teleostei</taxon>
        <taxon>Neoteleostei</taxon>
        <taxon>Acanthomorphata</taxon>
        <taxon>Ovalentaria</taxon>
        <taxon>Atherinomorphae</taxon>
        <taxon>Beloniformes</taxon>
        <taxon>Adrianichthyidae</taxon>
        <taxon>Oryziinae</taxon>
        <taxon>Oryzias</taxon>
    </lineage>
</organism>
<proteinExistence type="predicted"/>
<feature type="region of interest" description="Disordered" evidence="2">
    <location>
        <begin position="314"/>
        <end position="374"/>
    </location>
</feature>
<dbReference type="GO" id="GO:0003676">
    <property type="term" value="F:nucleic acid binding"/>
    <property type="evidence" value="ECO:0007669"/>
    <property type="project" value="InterPro"/>
</dbReference>
<dbReference type="GO" id="GO:0008270">
    <property type="term" value="F:zinc ion binding"/>
    <property type="evidence" value="ECO:0007669"/>
    <property type="project" value="UniProtKB-KW"/>
</dbReference>
<dbReference type="InterPro" id="IPR032567">
    <property type="entry name" value="RTL1-rel"/>
</dbReference>
<dbReference type="Pfam" id="PF03732">
    <property type="entry name" value="Retrotrans_gag"/>
    <property type="match status" value="1"/>
</dbReference>
<feature type="region of interest" description="Disordered" evidence="2">
    <location>
        <begin position="118"/>
        <end position="149"/>
    </location>
</feature>
<keyword evidence="1" id="KW-0862">Zinc</keyword>
<name>A0A3P9LPJ3_ORYLA</name>
<dbReference type="PROSITE" id="PS51257">
    <property type="entry name" value="PROKAR_LIPOPROTEIN"/>
    <property type="match status" value="1"/>
</dbReference>
<feature type="chain" id="PRO_5017970032" description="CCHC-type domain-containing protein" evidence="3">
    <location>
        <begin position="25"/>
        <end position="416"/>
    </location>
</feature>
<reference evidence="5" key="4">
    <citation type="submission" date="2025-09" db="UniProtKB">
        <authorList>
            <consortium name="Ensembl"/>
        </authorList>
    </citation>
    <scope>IDENTIFICATION</scope>
    <source>
        <strain evidence="5">HNI</strain>
    </source>
</reference>
<feature type="compositionally biased region" description="Low complexity" evidence="2">
    <location>
        <begin position="343"/>
        <end position="356"/>
    </location>
</feature>
<accession>A0A3P9LPJ3</accession>